<reference evidence="1" key="1">
    <citation type="submission" date="2018-05" db="EMBL/GenBank/DDBJ databases">
        <authorList>
            <person name="Lanie J.A."/>
            <person name="Ng W.-L."/>
            <person name="Kazmierczak K.M."/>
            <person name="Andrzejewski T.M."/>
            <person name="Davidsen T.M."/>
            <person name="Wayne K.J."/>
            <person name="Tettelin H."/>
            <person name="Glass J.I."/>
            <person name="Rusch D."/>
            <person name="Podicherti R."/>
            <person name="Tsui H.-C.T."/>
            <person name="Winkler M.E."/>
        </authorList>
    </citation>
    <scope>NUCLEOTIDE SEQUENCE</scope>
</reference>
<feature type="non-terminal residue" evidence="1">
    <location>
        <position position="1"/>
    </location>
</feature>
<sequence length="22" mass="2498">SEECLSKYDLVSMKEVTPLPND</sequence>
<name>A0A382RGA7_9ZZZZ</name>
<organism evidence="1">
    <name type="scientific">marine metagenome</name>
    <dbReference type="NCBI Taxonomy" id="408172"/>
    <lineage>
        <taxon>unclassified sequences</taxon>
        <taxon>metagenomes</taxon>
        <taxon>ecological metagenomes</taxon>
    </lineage>
</organism>
<accession>A0A382RGA7</accession>
<evidence type="ECO:0000313" key="1">
    <source>
        <dbReference type="EMBL" id="SVC96666.1"/>
    </source>
</evidence>
<proteinExistence type="predicted"/>
<gene>
    <name evidence="1" type="ORF">METZ01_LOCUS349520</name>
</gene>
<dbReference type="EMBL" id="UINC01121478">
    <property type="protein sequence ID" value="SVC96666.1"/>
    <property type="molecule type" value="Genomic_DNA"/>
</dbReference>
<dbReference type="AlphaFoldDB" id="A0A382RGA7"/>
<protein>
    <submittedName>
        <fullName evidence="1">Uncharacterized protein</fullName>
    </submittedName>
</protein>